<accession>A0ABP9WII5</accession>
<dbReference type="Proteomes" id="UP001426770">
    <property type="component" value="Unassembled WGS sequence"/>
</dbReference>
<evidence type="ECO:0000313" key="1">
    <source>
        <dbReference type="EMBL" id="GAA5519018.1"/>
    </source>
</evidence>
<proteinExistence type="predicted"/>
<evidence type="ECO:0000313" key="2">
    <source>
        <dbReference type="Proteomes" id="UP001426770"/>
    </source>
</evidence>
<protein>
    <submittedName>
        <fullName evidence="1">Uncharacterized protein</fullName>
    </submittedName>
</protein>
<sequence>MRRWRPDDASDVGAVARLLADSLVATEREKGVEVASGVALSERYRREVEDPVAALRGATVLVCLEREFSTAG</sequence>
<comment type="caution">
    <text evidence="1">The sequence shown here is derived from an EMBL/GenBank/DDBJ whole genome shotgun (WGS) entry which is preliminary data.</text>
</comment>
<keyword evidence="2" id="KW-1185">Reference proteome</keyword>
<gene>
    <name evidence="1" type="ORF">Lsed01_01456</name>
</gene>
<dbReference type="EMBL" id="BAABRR010000006">
    <property type="protein sequence ID" value="GAA5519018.1"/>
    <property type="molecule type" value="Genomic_DNA"/>
</dbReference>
<dbReference type="RefSeq" id="WP_286214906.1">
    <property type="nucleotide sequence ID" value="NZ_AP027736.1"/>
</dbReference>
<name>A0ABP9WII5_9MICO</name>
<reference evidence="1 2" key="1">
    <citation type="submission" date="2024-02" db="EMBL/GenBank/DDBJ databases">
        <title>Lysinimicrobium sediminis NBRC 112286.</title>
        <authorList>
            <person name="Ichikawa N."/>
            <person name="Katano-Makiyama Y."/>
            <person name="Hidaka K."/>
        </authorList>
    </citation>
    <scope>NUCLEOTIDE SEQUENCE [LARGE SCALE GENOMIC DNA]</scope>
    <source>
        <strain evidence="1 2">NBRC 112286</strain>
    </source>
</reference>
<organism evidence="1 2">
    <name type="scientific">Demequina sediminis</name>
    <dbReference type="NCBI Taxonomy" id="1930058"/>
    <lineage>
        <taxon>Bacteria</taxon>
        <taxon>Bacillati</taxon>
        <taxon>Actinomycetota</taxon>
        <taxon>Actinomycetes</taxon>
        <taxon>Micrococcales</taxon>
        <taxon>Demequinaceae</taxon>
        <taxon>Demequina</taxon>
    </lineage>
</organism>